<reference evidence="2 3" key="1">
    <citation type="submission" date="2018-08" db="EMBL/GenBank/DDBJ databases">
        <title>Thalassotalea euphylliae genome.</title>
        <authorList>
            <person name="Summers S."/>
            <person name="Rice S.A."/>
            <person name="Freckelton M.L."/>
            <person name="Nedved B.T."/>
            <person name="Hadfield M.G."/>
        </authorList>
    </citation>
    <scope>NUCLEOTIDE SEQUENCE [LARGE SCALE GENOMIC DNA]</scope>
    <source>
        <strain evidence="2 3">H1</strain>
    </source>
</reference>
<name>A0A3E0TRR7_9GAMM</name>
<feature type="signal peptide" evidence="1">
    <location>
        <begin position="1"/>
        <end position="20"/>
    </location>
</feature>
<dbReference type="RefSeq" id="WP_116008400.1">
    <property type="nucleotide sequence ID" value="NZ_QUOU01000001.1"/>
</dbReference>
<dbReference type="Proteomes" id="UP000256478">
    <property type="component" value="Unassembled WGS sequence"/>
</dbReference>
<accession>A0A3E0TRR7</accession>
<dbReference type="Gene3D" id="3.40.190.10">
    <property type="entry name" value="Periplasmic binding protein-like II"/>
    <property type="match status" value="2"/>
</dbReference>
<protein>
    <submittedName>
        <fullName evidence="2">Amino acid ABC transporter substrate-binding protein</fullName>
    </submittedName>
</protein>
<dbReference type="EMBL" id="QUOU01000001">
    <property type="protein sequence ID" value="REL27316.1"/>
    <property type="molecule type" value="Genomic_DNA"/>
</dbReference>
<sequence>MTRVVLLAFAIYAFHLCAFAKPSNGETITLAVGHDHQSMLDNRYDVYRANWDALKMGLEDLGHQLEASAAPWARAKAYVQSGQLDGLFIAARLPARDKWAVFTDTIGYEIYGFFERSTFTPPAQIYAGIRLGGEDRVLSFIPPEQLLYVPTAQRGLKLLSDGKVDRFAMSYGYGQYLLNTELKNMQSHIRFNPENSEIRSLHIAISKQHPNKERVLQILNQAIAHSVAKGYYQAAMIKNKVPKRMWINGQSEASLP</sequence>
<dbReference type="AlphaFoldDB" id="A0A3E0TRR7"/>
<evidence type="ECO:0000313" key="2">
    <source>
        <dbReference type="EMBL" id="REL27316.1"/>
    </source>
</evidence>
<proteinExistence type="predicted"/>
<organism evidence="2 3">
    <name type="scientific">Thalassotalea euphylliae</name>
    <dbReference type="NCBI Taxonomy" id="1655234"/>
    <lineage>
        <taxon>Bacteria</taxon>
        <taxon>Pseudomonadati</taxon>
        <taxon>Pseudomonadota</taxon>
        <taxon>Gammaproteobacteria</taxon>
        <taxon>Alteromonadales</taxon>
        <taxon>Colwelliaceae</taxon>
        <taxon>Thalassotalea</taxon>
    </lineage>
</organism>
<evidence type="ECO:0000313" key="3">
    <source>
        <dbReference type="Proteomes" id="UP000256478"/>
    </source>
</evidence>
<dbReference type="OrthoDB" id="6292575at2"/>
<comment type="caution">
    <text evidence="2">The sequence shown here is derived from an EMBL/GenBank/DDBJ whole genome shotgun (WGS) entry which is preliminary data.</text>
</comment>
<dbReference type="SUPFAM" id="SSF53850">
    <property type="entry name" value="Periplasmic binding protein-like II"/>
    <property type="match status" value="1"/>
</dbReference>
<keyword evidence="1" id="KW-0732">Signal</keyword>
<gene>
    <name evidence="2" type="ORF">DXX93_12575</name>
</gene>
<feature type="chain" id="PRO_5017686129" evidence="1">
    <location>
        <begin position="21"/>
        <end position="256"/>
    </location>
</feature>
<evidence type="ECO:0000256" key="1">
    <source>
        <dbReference type="SAM" id="SignalP"/>
    </source>
</evidence>